<keyword evidence="2" id="KW-0472">Membrane</keyword>
<sequence>MTHPHDPTQGVRGELAQDTTIDNRAPRPPRSKAGRAVEKSVQVVGDKVGPNSALILLLVIGLAIVVGLSVLAAEIYEAVTDRDGVAGLDQPLLDYAITLRSPVADAVITGYTDIAGQIGMPIIAIATLLVLSIRRRSWTPVILIVAAGGGSLLMTVVGKNFIGRVRPEQSEAVPPFETSASFPSGHTLNAVAVVGVIAYLLILRRQTRRARVLIALAAALFALTVGLSRVYLGHHWFTDVLAGWVIGAAWLAFVIFAHRLYLSIREHRHARQVRAASGAAAPSGSAGTAPTWAGTGTGTGTETDLER</sequence>
<dbReference type="AlphaFoldDB" id="A0A7W4YEF8"/>
<evidence type="ECO:0000313" key="4">
    <source>
        <dbReference type="EMBL" id="MBB2957484.1"/>
    </source>
</evidence>
<feature type="transmembrane region" description="Helical" evidence="2">
    <location>
        <begin position="114"/>
        <end position="133"/>
    </location>
</feature>
<accession>A0A7W4YEF8</accession>
<evidence type="ECO:0000256" key="2">
    <source>
        <dbReference type="SAM" id="Phobius"/>
    </source>
</evidence>
<feature type="transmembrane region" description="Helical" evidence="2">
    <location>
        <begin position="140"/>
        <end position="162"/>
    </location>
</feature>
<dbReference type="EMBL" id="JACHWJ010000002">
    <property type="protein sequence ID" value="MBB2957484.1"/>
    <property type="molecule type" value="Genomic_DNA"/>
</dbReference>
<dbReference type="InterPro" id="IPR000326">
    <property type="entry name" value="PAP2/HPO"/>
</dbReference>
<keyword evidence="5" id="KW-1185">Reference proteome</keyword>
<dbReference type="PANTHER" id="PTHR14969:SF13">
    <property type="entry name" value="AT30094P"/>
    <property type="match status" value="1"/>
</dbReference>
<dbReference type="Pfam" id="PF01569">
    <property type="entry name" value="PAP2"/>
    <property type="match status" value="1"/>
</dbReference>
<dbReference type="RefSeq" id="WP_183624239.1">
    <property type="nucleotide sequence ID" value="NZ_JACHWJ010000002.1"/>
</dbReference>
<dbReference type="SUPFAM" id="SSF48317">
    <property type="entry name" value="Acid phosphatase/Vanadium-dependent haloperoxidase"/>
    <property type="match status" value="1"/>
</dbReference>
<dbReference type="PANTHER" id="PTHR14969">
    <property type="entry name" value="SPHINGOSINE-1-PHOSPHATE PHOSPHOHYDROLASE"/>
    <property type="match status" value="1"/>
</dbReference>
<feature type="transmembrane region" description="Helical" evidence="2">
    <location>
        <begin position="53"/>
        <end position="73"/>
    </location>
</feature>
<feature type="region of interest" description="Disordered" evidence="1">
    <location>
        <begin position="277"/>
        <end position="307"/>
    </location>
</feature>
<dbReference type="CDD" id="cd03392">
    <property type="entry name" value="PAP2_like_2"/>
    <property type="match status" value="1"/>
</dbReference>
<organism evidence="4 5">
    <name type="scientific">Pseudoclavibacter helvolus</name>
    <dbReference type="NCBI Taxonomy" id="255205"/>
    <lineage>
        <taxon>Bacteria</taxon>
        <taxon>Bacillati</taxon>
        <taxon>Actinomycetota</taxon>
        <taxon>Actinomycetes</taxon>
        <taxon>Micrococcales</taxon>
        <taxon>Microbacteriaceae</taxon>
        <taxon>Pseudoclavibacter</taxon>
    </lineage>
</organism>
<feature type="transmembrane region" description="Helical" evidence="2">
    <location>
        <begin position="210"/>
        <end position="232"/>
    </location>
</feature>
<dbReference type="InterPro" id="IPR036938">
    <property type="entry name" value="PAP2/HPO_sf"/>
</dbReference>
<keyword evidence="4" id="KW-0378">Hydrolase</keyword>
<feature type="transmembrane region" description="Helical" evidence="2">
    <location>
        <begin position="244"/>
        <end position="262"/>
    </location>
</feature>
<reference evidence="4 5" key="1">
    <citation type="submission" date="2020-08" db="EMBL/GenBank/DDBJ databases">
        <title>Sequencing the genomes of 1000 actinobacteria strains.</title>
        <authorList>
            <person name="Klenk H.-P."/>
        </authorList>
    </citation>
    <scope>NUCLEOTIDE SEQUENCE [LARGE SCALE GENOMIC DNA]</scope>
    <source>
        <strain evidence="4 5">DSM 20419</strain>
    </source>
</reference>
<keyword evidence="2" id="KW-0812">Transmembrane</keyword>
<evidence type="ECO:0000256" key="1">
    <source>
        <dbReference type="SAM" id="MobiDB-lite"/>
    </source>
</evidence>
<dbReference type="EC" id="3.6.1.27" evidence="4"/>
<evidence type="ECO:0000313" key="5">
    <source>
        <dbReference type="Proteomes" id="UP000545286"/>
    </source>
</evidence>
<comment type="caution">
    <text evidence="4">The sequence shown here is derived from an EMBL/GenBank/DDBJ whole genome shotgun (WGS) entry which is preliminary data.</text>
</comment>
<evidence type="ECO:0000259" key="3">
    <source>
        <dbReference type="SMART" id="SM00014"/>
    </source>
</evidence>
<dbReference type="SMART" id="SM00014">
    <property type="entry name" value="acidPPc"/>
    <property type="match status" value="1"/>
</dbReference>
<feature type="domain" description="Phosphatidic acid phosphatase type 2/haloperoxidase" evidence="3">
    <location>
        <begin position="142"/>
        <end position="255"/>
    </location>
</feature>
<dbReference type="Gene3D" id="1.20.144.10">
    <property type="entry name" value="Phosphatidic acid phosphatase type 2/haloperoxidase"/>
    <property type="match status" value="1"/>
</dbReference>
<proteinExistence type="predicted"/>
<feature type="compositionally biased region" description="Low complexity" evidence="1">
    <location>
        <begin position="277"/>
        <end position="294"/>
    </location>
</feature>
<keyword evidence="2" id="KW-1133">Transmembrane helix</keyword>
<name>A0A7W4YEF8_9MICO</name>
<dbReference type="Proteomes" id="UP000545286">
    <property type="component" value="Unassembled WGS sequence"/>
</dbReference>
<dbReference type="GO" id="GO:0050380">
    <property type="term" value="F:undecaprenyl-diphosphatase activity"/>
    <property type="evidence" value="ECO:0007669"/>
    <property type="project" value="UniProtKB-EC"/>
</dbReference>
<feature type="region of interest" description="Disordered" evidence="1">
    <location>
        <begin position="1"/>
        <end position="36"/>
    </location>
</feature>
<gene>
    <name evidence="4" type="ORF">FHX72_001621</name>
</gene>
<feature type="transmembrane region" description="Helical" evidence="2">
    <location>
        <begin position="182"/>
        <end position="203"/>
    </location>
</feature>
<protein>
    <submittedName>
        <fullName evidence="4">Undecaprenyl-diphosphatase</fullName>
        <ecNumber evidence="4">3.6.1.27</ecNumber>
    </submittedName>
</protein>